<keyword evidence="1" id="KW-0472">Membrane</keyword>
<protein>
    <recommendedName>
        <fullName evidence="3">Ycf55</fullName>
    </recommendedName>
</protein>
<keyword evidence="1" id="KW-0812">Transmembrane</keyword>
<geneLocation type="plastid" evidence="2"/>
<dbReference type="Pfam" id="PF12452">
    <property type="entry name" value="DUF3685"/>
    <property type="match status" value="1"/>
</dbReference>
<reference evidence="2" key="1">
    <citation type="journal article" date="2019" name="Mol. Phylogenet. Evol.">
        <title>Morphological evolution and classification of the red algal order Ceramiales inferred using plastid phylogenomics.</title>
        <authorList>
            <person name="Diaz-Tapia P."/>
            <person name="Pasella M.M."/>
            <person name="Verbruggen H."/>
            <person name="Maggs C.A."/>
        </authorList>
    </citation>
    <scope>NUCLEOTIDE SEQUENCE</scope>
    <source>
        <strain evidence="2">PD2952</strain>
    </source>
</reference>
<feature type="transmembrane region" description="Helical" evidence="1">
    <location>
        <begin position="294"/>
        <end position="315"/>
    </location>
</feature>
<dbReference type="EMBL" id="MK814632">
    <property type="protein sequence ID" value="QCI05423.1"/>
    <property type="molecule type" value="Genomic_DNA"/>
</dbReference>
<reference evidence="2" key="2">
    <citation type="submission" date="2019-04" db="EMBL/GenBank/DDBJ databases">
        <authorList>
            <person name="Pasella M."/>
        </authorList>
    </citation>
    <scope>NUCLEOTIDE SEQUENCE</scope>
    <source>
        <strain evidence="2">PD2952</strain>
    </source>
</reference>
<gene>
    <name evidence="2" type="primary">ycf55</name>
</gene>
<dbReference type="PIRSF" id="PIRSF036962">
    <property type="entry name" value="UCP036962_SignTr_Ycf55"/>
    <property type="match status" value="1"/>
</dbReference>
<sequence>MIQYWPQKQGIILNNAVAQLLKNTKIKLDKSIFNKTNHLLYLDIIDHYTKRHLFQIVITQLEYLLLDIIELNLKSHTIKHLKYKILKDIINKTTLEFAQNNIYLKKNKNIPFDTQIYPKHLLLNNHLLIDYLLNYLIFGASNIQDSVFMFDLKFTPQNHVKILLENFIIEITNLIAQNILDQIADTSLTLNLLNQNKLCSLHYISSRSLAMFKNNLFWQNVSITYIYQPKEIYSSKYRVWLFSDKGLIKKYIFLSRSQDINKLNKIQIFFLLFLEIQDIVIPQLENIFLITTKILIYIIVNVLGNSLLILIRTILSQIKKKRTQYIKY</sequence>
<accession>A0A4D6WPL1</accession>
<dbReference type="InterPro" id="IPR022552">
    <property type="entry name" value="UPF_Ycf55"/>
</dbReference>
<dbReference type="AlphaFoldDB" id="A0A4D6WPL1"/>
<name>A0A4D6WPL1_9FLOR</name>
<keyword evidence="2" id="KW-0934">Plastid</keyword>
<proteinExistence type="predicted"/>
<evidence type="ECO:0000256" key="1">
    <source>
        <dbReference type="SAM" id="Phobius"/>
    </source>
</evidence>
<dbReference type="InterPro" id="IPR017077">
    <property type="entry name" value="Uncharacterised_Ycf55_algae"/>
</dbReference>
<evidence type="ECO:0000313" key="2">
    <source>
        <dbReference type="EMBL" id="QCI05423.1"/>
    </source>
</evidence>
<organism evidence="2">
    <name type="scientific">Crouania attenuata</name>
    <dbReference type="NCBI Taxonomy" id="42002"/>
    <lineage>
        <taxon>Eukaryota</taxon>
        <taxon>Rhodophyta</taxon>
        <taxon>Florideophyceae</taxon>
        <taxon>Rhodymeniophycidae</taxon>
        <taxon>Ceramiales</taxon>
        <taxon>Callithamniaceae</taxon>
        <taxon>Crouania</taxon>
    </lineage>
</organism>
<evidence type="ECO:0008006" key="3">
    <source>
        <dbReference type="Google" id="ProtNLM"/>
    </source>
</evidence>
<keyword evidence="1" id="KW-1133">Transmembrane helix</keyword>